<keyword evidence="2" id="KW-1185">Reference proteome</keyword>
<gene>
    <name evidence="1" type="ORF">AAA799N04_00536</name>
</gene>
<organism evidence="1 2">
    <name type="scientific">Marine Group I thaumarchaeote SCGC AAA799-N04</name>
    <dbReference type="NCBI Taxonomy" id="1502293"/>
    <lineage>
        <taxon>Archaea</taxon>
        <taxon>Nitrososphaerota</taxon>
        <taxon>Marine Group I</taxon>
    </lineage>
</organism>
<protein>
    <submittedName>
        <fullName evidence="1">Uncharacterized protein</fullName>
    </submittedName>
</protein>
<dbReference type="AlphaFoldDB" id="A0A081RNU3"/>
<evidence type="ECO:0000313" key="1">
    <source>
        <dbReference type="EMBL" id="KEQ56866.1"/>
    </source>
</evidence>
<sequence length="111" mass="12703">MIFYLIPMFLLLFVGTAWAEVTLSAEPPSAKFGDKIIIHASVPSYDDTLRYYIDVIDPSGRQIDSTLWFVREDFNYTMRTTHPEYQILGGGEFTIQVELAINNIERTGHIV</sequence>
<dbReference type="Proteomes" id="UP000028059">
    <property type="component" value="Unassembled WGS sequence"/>
</dbReference>
<evidence type="ECO:0000313" key="2">
    <source>
        <dbReference type="Proteomes" id="UP000028059"/>
    </source>
</evidence>
<dbReference type="EMBL" id="JOKN01000007">
    <property type="protein sequence ID" value="KEQ56866.1"/>
    <property type="molecule type" value="Genomic_DNA"/>
</dbReference>
<reference evidence="1 2" key="1">
    <citation type="submission" date="2014-06" db="EMBL/GenBank/DDBJ databases">
        <authorList>
            <person name="Ngugi D.K."/>
            <person name="Blom J."/>
            <person name="Alam I."/>
            <person name="Rashid M."/>
            <person name="Ba Alawi W."/>
            <person name="Zhang G."/>
            <person name="Hikmawan T."/>
            <person name="Guan Y."/>
            <person name="Antunes A."/>
            <person name="Siam R."/>
            <person name="ElDorry H."/>
            <person name="Bajic V."/>
            <person name="Stingl U."/>
        </authorList>
    </citation>
    <scope>NUCLEOTIDE SEQUENCE [LARGE SCALE GENOMIC DNA]</scope>
    <source>
        <strain evidence="1">SCGC AAA799-N04</strain>
    </source>
</reference>
<comment type="caution">
    <text evidence="1">The sequence shown here is derived from an EMBL/GenBank/DDBJ whole genome shotgun (WGS) entry which is preliminary data.</text>
</comment>
<name>A0A081RNU3_9ARCH</name>
<accession>A0A081RNU3</accession>
<proteinExistence type="predicted"/>